<dbReference type="GO" id="GO:0005737">
    <property type="term" value="C:cytoplasm"/>
    <property type="evidence" value="ECO:0007669"/>
    <property type="project" value="UniProtKB-SubCell"/>
</dbReference>
<proteinExistence type="inferred from homology"/>
<feature type="binding site" evidence="3">
    <location>
        <position position="164"/>
    </location>
    <ligand>
        <name>substrate</name>
    </ligand>
</feature>
<feature type="binding site" evidence="4">
    <location>
        <position position="196"/>
    </location>
    <ligand>
        <name>Zn(2+)</name>
        <dbReference type="ChEBI" id="CHEBI:29105"/>
        <label>2</label>
        <note>catalytic</note>
    </ligand>
</feature>
<feature type="binding site" evidence="3">
    <location>
        <position position="290"/>
    </location>
    <ligand>
        <name>substrate</name>
    </ligand>
</feature>
<dbReference type="GO" id="GO:0008798">
    <property type="term" value="F:beta-aspartyl-peptidase activity"/>
    <property type="evidence" value="ECO:0007669"/>
    <property type="project" value="InterPro"/>
</dbReference>
<evidence type="ECO:0000259" key="5">
    <source>
        <dbReference type="Pfam" id="PF01979"/>
    </source>
</evidence>
<dbReference type="InterPro" id="IPR032466">
    <property type="entry name" value="Metal_Hydrolase"/>
</dbReference>
<dbReference type="InterPro" id="IPR011059">
    <property type="entry name" value="Metal-dep_hydrolase_composite"/>
</dbReference>
<dbReference type="AlphaFoldDB" id="A0A2T0BI68"/>
<evidence type="ECO:0000256" key="1">
    <source>
        <dbReference type="PIRNR" id="PIRNR001238"/>
    </source>
</evidence>
<evidence type="ECO:0000313" key="7">
    <source>
        <dbReference type="Proteomes" id="UP000239471"/>
    </source>
</evidence>
<comment type="caution">
    <text evidence="6">The sequence shown here is derived from an EMBL/GenBank/DDBJ whole genome shotgun (WGS) entry which is preliminary data.</text>
</comment>
<dbReference type="InterPro" id="IPR010229">
    <property type="entry name" value="Pept_M38_dipep"/>
</dbReference>
<keyword evidence="1 4" id="KW-0862">Zinc</keyword>
<organism evidence="6 7">
    <name type="scientific">Clostridium vincentii</name>
    <dbReference type="NCBI Taxonomy" id="52704"/>
    <lineage>
        <taxon>Bacteria</taxon>
        <taxon>Bacillati</taxon>
        <taxon>Bacillota</taxon>
        <taxon>Clostridia</taxon>
        <taxon>Eubacteriales</taxon>
        <taxon>Clostridiaceae</taxon>
        <taxon>Clostridium</taxon>
    </lineage>
</organism>
<evidence type="ECO:0000313" key="6">
    <source>
        <dbReference type="EMBL" id="PRR83589.1"/>
    </source>
</evidence>
<feature type="binding site" evidence="4">
    <location>
        <position position="62"/>
    </location>
    <ligand>
        <name>Zn(2+)</name>
        <dbReference type="ChEBI" id="CHEBI:29105"/>
        <label>1</label>
        <note>catalytic</note>
    </ligand>
</feature>
<keyword evidence="7" id="KW-1185">Reference proteome</keyword>
<dbReference type="SUPFAM" id="SSF51338">
    <property type="entry name" value="Composite domain of metallo-dependent hydrolases"/>
    <property type="match status" value="1"/>
</dbReference>
<evidence type="ECO:0000256" key="2">
    <source>
        <dbReference type="PIRSR" id="PIRSR001238-1"/>
    </source>
</evidence>
<keyword evidence="1" id="KW-0482">Metalloprotease</keyword>
<keyword evidence="1" id="KW-0645">Protease</keyword>
<evidence type="ECO:0000256" key="4">
    <source>
        <dbReference type="PIRSR" id="PIRSR001238-3"/>
    </source>
</evidence>
<comment type="PTM">
    <text evidence="1">Carboxylation allows a single lysine to coordinate two zinc ions.</text>
</comment>
<feature type="binding site" evidence="3">
    <location>
        <position position="131"/>
    </location>
    <ligand>
        <name>substrate</name>
    </ligand>
</feature>
<comment type="similarity">
    <text evidence="1">Belongs to the peptidase M38 family.</text>
</comment>
<sequence>MITIIKNIEVYSPEYLGKKQVVIVNDKIEGIYDNINIPKDFIHINEVNGEGKLMFPGFIDSHVHIIGGGGEGGFSTRTPEIKFTDLTSAGITTVVGCIGTDSVCRDSRTLIAKAKALEEEGISTYCYTGSYDIPVKTLTGSIKEDLMLIDKFIGVGEVALSDHRSSQPTYEQFVNLVAEARVGGMLSNKAGIVNVHLGGGARKLDMLFSLIENTEIPGEQLLPTHINRSIQLFNMSIDYINKGGYVDLTTSSDKNFLDPGELTASKALKKFCDLKVPIEKITFSSDGNGSMPVFNEKRELVALSVCSVKTLYSEVRNAILQEGVPIEKAISVITSNVAKMLKLKDRGKIEKGYLSDFVLVDKENLNISCVYGKGAPLVVSGKTVVKGTFE</sequence>
<feature type="binding site" evidence="4">
    <location>
        <position position="286"/>
    </location>
    <ligand>
        <name>Zn(2+)</name>
        <dbReference type="ChEBI" id="CHEBI:29105"/>
        <label>1</label>
        <note>catalytic</note>
    </ligand>
</feature>
<feature type="domain" description="Amidohydrolase-related" evidence="5">
    <location>
        <begin position="54"/>
        <end position="371"/>
    </location>
</feature>
<dbReference type="SUPFAM" id="SSF51556">
    <property type="entry name" value="Metallo-dependent hydrolases"/>
    <property type="match status" value="1"/>
</dbReference>
<dbReference type="GO" id="GO:0016810">
    <property type="term" value="F:hydrolase activity, acting on carbon-nitrogen (but not peptide) bonds"/>
    <property type="evidence" value="ECO:0007669"/>
    <property type="project" value="InterPro"/>
</dbReference>
<dbReference type="PANTHER" id="PTHR11647:SF1">
    <property type="entry name" value="COLLAPSIN RESPONSE MEDIATOR PROTEIN"/>
    <property type="match status" value="1"/>
</dbReference>
<comment type="cofactor">
    <cofactor evidence="1 4">
        <name>Zn(2+)</name>
        <dbReference type="ChEBI" id="CHEBI:29105"/>
    </cofactor>
    <text evidence="1 4">Binds 2 Zn(2+) ions per subunit.</text>
</comment>
<dbReference type="GO" id="GO:0046872">
    <property type="term" value="F:metal ion binding"/>
    <property type="evidence" value="ECO:0007669"/>
    <property type="project" value="UniProtKB-KW"/>
</dbReference>
<dbReference type="Gene3D" id="3.20.20.140">
    <property type="entry name" value="Metal-dependent hydrolases"/>
    <property type="match status" value="1"/>
</dbReference>
<comment type="subcellular location">
    <subcellularLocation>
        <location evidence="1">Cytoplasm</location>
    </subcellularLocation>
</comment>
<dbReference type="PANTHER" id="PTHR11647">
    <property type="entry name" value="HYDRANTOINASE/DIHYDROPYRIMIDINASE FAMILY MEMBER"/>
    <property type="match status" value="1"/>
</dbReference>
<feature type="binding site" evidence="3">
    <location>
        <begin position="69"/>
        <end position="71"/>
    </location>
    <ligand>
        <name>substrate</name>
    </ligand>
</feature>
<feature type="binding site" evidence="4">
    <location>
        <position position="225"/>
    </location>
    <ligand>
        <name>Zn(2+)</name>
        <dbReference type="ChEBI" id="CHEBI:29105"/>
        <label>2</label>
        <note>catalytic</note>
    </ligand>
</feature>
<dbReference type="Proteomes" id="UP000239471">
    <property type="component" value="Unassembled WGS sequence"/>
</dbReference>
<feature type="binding site" evidence="3">
    <location>
        <position position="228"/>
    </location>
    <ligand>
        <name>substrate</name>
    </ligand>
</feature>
<evidence type="ECO:0000256" key="3">
    <source>
        <dbReference type="PIRSR" id="PIRSR001238-2"/>
    </source>
</evidence>
<name>A0A2T0BI68_9CLOT</name>
<dbReference type="PIRSF" id="PIRSF001238">
    <property type="entry name" value="IadA"/>
    <property type="match status" value="1"/>
</dbReference>
<feature type="binding site" evidence="4">
    <location>
        <position position="64"/>
    </location>
    <ligand>
        <name>Zn(2+)</name>
        <dbReference type="ChEBI" id="CHEBI:29105"/>
        <label>1</label>
        <note>catalytic</note>
    </ligand>
</feature>
<dbReference type="EC" id="3.4.19.-" evidence="1"/>
<gene>
    <name evidence="6" type="primary">iadA</name>
    <name evidence="6" type="ORF">CLVI_08390</name>
</gene>
<keyword evidence="1 6" id="KW-0378">Hydrolase</keyword>
<dbReference type="EMBL" id="PVXQ01000006">
    <property type="protein sequence ID" value="PRR83589.1"/>
    <property type="molecule type" value="Genomic_DNA"/>
</dbReference>
<dbReference type="RefSeq" id="WP_106058868.1">
    <property type="nucleotide sequence ID" value="NZ_PVXQ01000006.1"/>
</dbReference>
<keyword evidence="1 4" id="KW-0479">Metal-binding</keyword>
<dbReference type="Gene3D" id="2.30.40.10">
    <property type="entry name" value="Urease, subunit C, domain 1"/>
    <property type="match status" value="1"/>
</dbReference>
<feature type="binding site" evidence="3">
    <location>
        <position position="100"/>
    </location>
    <ligand>
        <name>substrate</name>
    </ligand>
</feature>
<comment type="function">
    <text evidence="1">Catalyzes the hydrolytic cleavage of a subset of L-isoaspartyl (L-beta-aspartyl) dipeptides. Used to degrade proteins damaged by L-isoaspartyl residues formation.</text>
</comment>
<dbReference type="NCBIfam" id="TIGR01975">
    <property type="entry name" value="isoAsp_dipep"/>
    <property type="match status" value="1"/>
</dbReference>
<dbReference type="InterPro" id="IPR006680">
    <property type="entry name" value="Amidohydro-rel"/>
</dbReference>
<dbReference type="GO" id="GO:0006508">
    <property type="term" value="P:proteolysis"/>
    <property type="evidence" value="ECO:0007669"/>
    <property type="project" value="UniProtKB-KW"/>
</dbReference>
<reference evidence="6 7" key="1">
    <citation type="submission" date="2018-03" db="EMBL/GenBank/DDBJ databases">
        <title>Genome sequence of Clostridium vincentii DSM 10228.</title>
        <authorList>
            <person name="Poehlein A."/>
            <person name="Daniel R."/>
        </authorList>
    </citation>
    <scope>NUCLEOTIDE SEQUENCE [LARGE SCALE GENOMIC DNA]</scope>
    <source>
        <strain evidence="6 7">DSM 10228</strain>
    </source>
</reference>
<dbReference type="GO" id="GO:0008237">
    <property type="term" value="F:metallopeptidase activity"/>
    <property type="evidence" value="ECO:0007669"/>
    <property type="project" value="UniProtKB-KW"/>
</dbReference>
<feature type="active site" description="Proton acceptor" evidence="2">
    <location>
        <position position="286"/>
    </location>
</feature>
<dbReference type="InterPro" id="IPR050378">
    <property type="entry name" value="Metallo-dep_Hydrolases_sf"/>
</dbReference>
<protein>
    <recommendedName>
        <fullName evidence="1">Isoaspartyl dipeptidase</fullName>
        <ecNumber evidence="1">3.4.19.-</ecNumber>
    </recommendedName>
</protein>
<dbReference type="OrthoDB" id="9775607at2"/>
<accession>A0A2T0BI68</accession>
<dbReference type="Pfam" id="PF01979">
    <property type="entry name" value="Amidohydro_1"/>
    <property type="match status" value="1"/>
</dbReference>